<proteinExistence type="predicted"/>
<accession>A0A2L2TU65</accession>
<protein>
    <recommendedName>
        <fullName evidence="3">Heterokaryon incompatibility domain-containing protein</fullName>
    </recommendedName>
</protein>
<evidence type="ECO:0000313" key="2">
    <source>
        <dbReference type="Proteomes" id="UP000245910"/>
    </source>
</evidence>
<reference evidence="2" key="1">
    <citation type="submission" date="2014-10" db="EMBL/GenBank/DDBJ databases">
        <authorList>
            <person name="King R."/>
        </authorList>
    </citation>
    <scope>NUCLEOTIDE SEQUENCE [LARGE SCALE GENOMIC DNA]</scope>
    <source>
        <strain evidence="2">A3/5</strain>
    </source>
</reference>
<name>A0A2L2TU65_9HYPO</name>
<dbReference type="EMBL" id="LN649229">
    <property type="protein sequence ID" value="CEI63725.1"/>
    <property type="molecule type" value="Genomic_DNA"/>
</dbReference>
<evidence type="ECO:0000313" key="1">
    <source>
        <dbReference type="EMBL" id="CEI63725.1"/>
    </source>
</evidence>
<dbReference type="OrthoDB" id="5232133at2759"/>
<evidence type="ECO:0008006" key="3">
    <source>
        <dbReference type="Google" id="ProtNLM"/>
    </source>
</evidence>
<dbReference type="Proteomes" id="UP000245910">
    <property type="component" value="Chromosome I"/>
</dbReference>
<sequence length="66" mass="7838">MVGLIYERGKSVLIWIGPSTFYSPVGMDIIRYFANAEKPQDRPVWQTYSQHQAYQLLQDVLTRKWF</sequence>
<dbReference type="AlphaFoldDB" id="A0A2L2TU65"/>
<keyword evidence="2" id="KW-1185">Reference proteome</keyword>
<organism evidence="1 2">
    <name type="scientific">Fusarium venenatum</name>
    <dbReference type="NCBI Taxonomy" id="56646"/>
    <lineage>
        <taxon>Eukaryota</taxon>
        <taxon>Fungi</taxon>
        <taxon>Dikarya</taxon>
        <taxon>Ascomycota</taxon>
        <taxon>Pezizomycotina</taxon>
        <taxon>Sordariomycetes</taxon>
        <taxon>Hypocreomycetidae</taxon>
        <taxon>Hypocreales</taxon>
        <taxon>Nectriaceae</taxon>
        <taxon>Fusarium</taxon>
    </lineage>
</organism>